<dbReference type="PROSITE" id="PS50076">
    <property type="entry name" value="DNAJ_2"/>
    <property type="match status" value="1"/>
</dbReference>
<sequence length="351" mass="41915">MERYISLIFVLSPVIRFLCNPVRKWNQKRPYTGHFLTYFLIFLTILFKISKKEKNCFELLNVSPFSSFDVIRKSFKTVAFNLHPDRNNSKTSNEEYSNLVEKYKYISSPDNRYKYTRFYDLVRKDDRTFHEITILDLISLSVLKSCVSITTTFFMLFSNGEEILWHPLLVYAIFMMFFDLYLRLSNEPFFTTKLPFIRYYVTFEIIMIFNEFKAFFIHYSTLFPDETSISTSIGSSLLSNNLKVIDKLDSILNTFNFPSFSKDFKLEYATRNVFGEISEKVEETRVFLTLFTLVQNKIMRIYREKWDYSWSKESKMNYEKLSKMGEKFTMEKGSIFSFIFICAITILNLLK</sequence>
<feature type="transmembrane region" description="Helical" evidence="1">
    <location>
        <begin position="32"/>
        <end position="49"/>
    </location>
</feature>
<evidence type="ECO:0000313" key="3">
    <source>
        <dbReference type="EMBL" id="SVP91526.1"/>
    </source>
</evidence>
<feature type="transmembrane region" description="Helical" evidence="1">
    <location>
        <begin position="333"/>
        <end position="350"/>
    </location>
</feature>
<reference evidence="3" key="1">
    <citation type="submission" date="2018-07" db="EMBL/GenBank/DDBJ databases">
        <authorList>
            <person name="Quirk P.G."/>
            <person name="Krulwich T.A."/>
        </authorList>
    </citation>
    <scope>NUCLEOTIDE SEQUENCE</scope>
    <source>
        <strain evidence="3">Anand</strain>
    </source>
</reference>
<dbReference type="SUPFAM" id="SSF46565">
    <property type="entry name" value="Chaperone J-domain"/>
    <property type="match status" value="1"/>
</dbReference>
<dbReference type="PRINTS" id="PR00625">
    <property type="entry name" value="JDOMAIN"/>
</dbReference>
<dbReference type="Pfam" id="PF00226">
    <property type="entry name" value="DnaJ"/>
    <property type="match status" value="1"/>
</dbReference>
<dbReference type="SMART" id="SM00271">
    <property type="entry name" value="DnaJ"/>
    <property type="match status" value="1"/>
</dbReference>
<keyword evidence="1" id="KW-1133">Transmembrane helix</keyword>
<feature type="transmembrane region" description="Helical" evidence="1">
    <location>
        <begin position="163"/>
        <end position="182"/>
    </location>
</feature>
<proteinExistence type="predicted"/>
<protein>
    <submittedName>
        <fullName evidence="3">Molecular chaperone, putative</fullName>
    </submittedName>
</protein>
<dbReference type="EMBL" id="UIVS01000002">
    <property type="protein sequence ID" value="SVP91846.1"/>
    <property type="molecule type" value="Genomic_DNA"/>
</dbReference>
<dbReference type="InterPro" id="IPR001623">
    <property type="entry name" value="DnaJ_domain"/>
</dbReference>
<accession>A0A3B0N921</accession>
<dbReference type="EMBL" id="UIVT01000002">
    <property type="protein sequence ID" value="SVP91526.1"/>
    <property type="molecule type" value="Genomic_DNA"/>
</dbReference>
<dbReference type="CDD" id="cd06257">
    <property type="entry name" value="DnaJ"/>
    <property type="match status" value="1"/>
</dbReference>
<dbReference type="InterPro" id="IPR036869">
    <property type="entry name" value="J_dom_sf"/>
</dbReference>
<feature type="domain" description="J" evidence="2">
    <location>
        <begin position="55"/>
        <end position="119"/>
    </location>
</feature>
<evidence type="ECO:0000259" key="2">
    <source>
        <dbReference type="PROSITE" id="PS50076"/>
    </source>
</evidence>
<gene>
    <name evidence="3" type="ORF">TAT_000183100</name>
    <name evidence="4" type="ORF">TAV_000183300</name>
</gene>
<evidence type="ECO:0000313" key="4">
    <source>
        <dbReference type="EMBL" id="SVP91846.1"/>
    </source>
</evidence>
<keyword evidence="1" id="KW-0472">Membrane</keyword>
<dbReference type="VEuPathDB" id="PiroplasmaDB:TA12630"/>
<keyword evidence="1" id="KW-0812">Transmembrane</keyword>
<dbReference type="AlphaFoldDB" id="A0A3B0N921"/>
<organism evidence="3">
    <name type="scientific">Theileria annulata</name>
    <dbReference type="NCBI Taxonomy" id="5874"/>
    <lineage>
        <taxon>Eukaryota</taxon>
        <taxon>Sar</taxon>
        <taxon>Alveolata</taxon>
        <taxon>Apicomplexa</taxon>
        <taxon>Aconoidasida</taxon>
        <taxon>Piroplasmida</taxon>
        <taxon>Theileriidae</taxon>
        <taxon>Theileria</taxon>
    </lineage>
</organism>
<feature type="transmembrane region" description="Helical" evidence="1">
    <location>
        <begin position="133"/>
        <end position="157"/>
    </location>
</feature>
<evidence type="ECO:0000256" key="1">
    <source>
        <dbReference type="SAM" id="Phobius"/>
    </source>
</evidence>
<dbReference type="Gene3D" id="1.10.287.110">
    <property type="entry name" value="DnaJ domain"/>
    <property type="match status" value="1"/>
</dbReference>
<name>A0A3B0N921_THEAN</name>